<organism evidence="17 18">
    <name type="scientific">Talaromyces atroroseus</name>
    <dbReference type="NCBI Taxonomy" id="1441469"/>
    <lineage>
        <taxon>Eukaryota</taxon>
        <taxon>Fungi</taxon>
        <taxon>Dikarya</taxon>
        <taxon>Ascomycota</taxon>
        <taxon>Pezizomycotina</taxon>
        <taxon>Eurotiomycetes</taxon>
        <taxon>Eurotiomycetidae</taxon>
        <taxon>Eurotiales</taxon>
        <taxon>Trichocomaceae</taxon>
        <taxon>Talaromyces</taxon>
        <taxon>Talaromyces sect. Trachyspermi</taxon>
    </lineage>
</organism>
<evidence type="ECO:0000256" key="9">
    <source>
        <dbReference type="ARBA" id="ARBA00022857"/>
    </source>
</evidence>
<evidence type="ECO:0000256" key="11">
    <source>
        <dbReference type="ARBA" id="ARBA00030351"/>
    </source>
</evidence>
<keyword evidence="8" id="KW-0274">FAD</keyword>
<comment type="cofactor">
    <cofactor evidence="1">
        <name>FAD</name>
        <dbReference type="ChEBI" id="CHEBI:57692"/>
    </cofactor>
</comment>
<gene>
    <name evidence="17" type="ORF">UA08_05020</name>
</gene>
<keyword evidence="15" id="KW-0812">Transmembrane</keyword>
<comment type="similarity">
    <text evidence="3">Belongs to the lysine N(6)-hydroxylase/L-ornithine N(5)-oxygenase family.</text>
</comment>
<comment type="catalytic activity">
    <reaction evidence="12">
        <text>L-ornithine + NADPH + O2 = N(5)-hydroxy-L-ornithine + NADP(+) + H2O</text>
        <dbReference type="Rhea" id="RHEA:41508"/>
        <dbReference type="ChEBI" id="CHEBI:15377"/>
        <dbReference type="ChEBI" id="CHEBI:15379"/>
        <dbReference type="ChEBI" id="CHEBI:46911"/>
        <dbReference type="ChEBI" id="CHEBI:57783"/>
        <dbReference type="ChEBI" id="CHEBI:58349"/>
        <dbReference type="ChEBI" id="CHEBI:78275"/>
        <dbReference type="EC" id="1.14.13.196"/>
    </reaction>
</comment>
<dbReference type="PANTHER" id="PTHR42877:SF5">
    <property type="entry name" value="L-ORNITHINE N(5)-MONOOXYGENASE-RELATED"/>
    <property type="match status" value="1"/>
</dbReference>
<feature type="region of interest" description="Disordered" evidence="14">
    <location>
        <begin position="347"/>
        <end position="370"/>
    </location>
</feature>
<dbReference type="GO" id="GO:0016491">
    <property type="term" value="F:oxidoreductase activity"/>
    <property type="evidence" value="ECO:0007669"/>
    <property type="project" value="UniProtKB-KW"/>
</dbReference>
<evidence type="ECO:0000256" key="15">
    <source>
        <dbReference type="SAM" id="Phobius"/>
    </source>
</evidence>
<dbReference type="InterPro" id="IPR036188">
    <property type="entry name" value="FAD/NAD-bd_sf"/>
</dbReference>
<dbReference type="GeneID" id="31004776"/>
<sequence length="370" mass="41948">MNNFVRKYALMFIFSGSLAKIQLDPGCAVDIPGFCYSYSFAPNPDFTQMFPSQAEILQYLSIVAKRYRVDQHFRGGVEWIGATWQEDTHTWIVTLKDIQQGRVFTQECQVLISAVGGLVNPQETSIAGAERFRGEIIHTARWKSSIDLKNKHVAVIGNGASASQVIPAIIGETSSVTQFMRSPHHIVEASNHQISLEWRSLFRRIPIFLYLIRLFLFLYMEVTWFLFQNNRLAKIGRNSVENSSRKNSMRLTADPIAEIKSKSIVTCSGEEVYADVILLATGFALTHYDVDLRGRNGKTRKEHWNEYGHKATYKSVAMHGFPNFFYILGPNSGRLHTSTIQIIERRRQRGAHGDANYQTHPPPPSLFSGS</sequence>
<evidence type="ECO:0000256" key="5">
    <source>
        <dbReference type="ARBA" id="ARBA00012881"/>
    </source>
</evidence>
<dbReference type="OrthoDB" id="74360at2759"/>
<comment type="pathway">
    <text evidence="2">Siderophore biosynthesis.</text>
</comment>
<dbReference type="STRING" id="1441469.A0A225AFD4"/>
<keyword evidence="10" id="KW-0560">Oxidoreductase</keyword>
<name>A0A225AFD4_TALAT</name>
<evidence type="ECO:0000256" key="12">
    <source>
        <dbReference type="ARBA" id="ARBA00047598"/>
    </source>
</evidence>
<dbReference type="RefSeq" id="XP_020119411.1">
    <property type="nucleotide sequence ID" value="XM_020267646.1"/>
</dbReference>
<feature type="signal peptide" evidence="16">
    <location>
        <begin position="1"/>
        <end position="19"/>
    </location>
</feature>
<evidence type="ECO:0000256" key="16">
    <source>
        <dbReference type="SAM" id="SignalP"/>
    </source>
</evidence>
<feature type="chain" id="PRO_5011665691" description="L-ornithine N(5)-monooxygenase" evidence="16">
    <location>
        <begin position="20"/>
        <end position="370"/>
    </location>
</feature>
<evidence type="ECO:0000256" key="1">
    <source>
        <dbReference type="ARBA" id="ARBA00001974"/>
    </source>
</evidence>
<dbReference type="EC" id="1.14.13.196" evidence="5"/>
<keyword evidence="9" id="KW-0521">NADP</keyword>
<feature type="compositionally biased region" description="Pro residues" evidence="14">
    <location>
        <begin position="360"/>
        <end position="370"/>
    </location>
</feature>
<dbReference type="Proteomes" id="UP000214365">
    <property type="component" value="Unassembled WGS sequence"/>
</dbReference>
<evidence type="ECO:0000256" key="4">
    <source>
        <dbReference type="ARBA" id="ARBA00010139"/>
    </source>
</evidence>
<evidence type="ECO:0000313" key="17">
    <source>
        <dbReference type="EMBL" id="OKL59290.1"/>
    </source>
</evidence>
<comment type="similarity">
    <text evidence="4">Belongs to the FAD-binding monooxygenase family.</text>
</comment>
<dbReference type="InterPro" id="IPR025700">
    <property type="entry name" value="Lys/Orn_oxygenase"/>
</dbReference>
<evidence type="ECO:0000256" key="8">
    <source>
        <dbReference type="ARBA" id="ARBA00022827"/>
    </source>
</evidence>
<accession>A0A225AFD4</accession>
<evidence type="ECO:0000256" key="2">
    <source>
        <dbReference type="ARBA" id="ARBA00004924"/>
    </source>
</evidence>
<evidence type="ECO:0000256" key="13">
    <source>
        <dbReference type="ARBA" id="ARBA00049248"/>
    </source>
</evidence>
<keyword evidence="15" id="KW-0472">Membrane</keyword>
<dbReference type="EMBL" id="LFMY01000007">
    <property type="protein sequence ID" value="OKL59290.1"/>
    <property type="molecule type" value="Genomic_DNA"/>
</dbReference>
<reference evidence="17 18" key="1">
    <citation type="submission" date="2015-06" db="EMBL/GenBank/DDBJ databases">
        <title>Talaromyces atroroseus IBT 11181 draft genome.</title>
        <authorList>
            <person name="Rasmussen K.B."/>
            <person name="Rasmussen S."/>
            <person name="Petersen B."/>
            <person name="Sicheritz-Ponten T."/>
            <person name="Mortensen U.H."/>
            <person name="Thrane U."/>
        </authorList>
    </citation>
    <scope>NUCLEOTIDE SEQUENCE [LARGE SCALE GENOMIC DNA]</scope>
    <source>
        <strain evidence="17 18">IBT 11181</strain>
    </source>
</reference>
<evidence type="ECO:0000256" key="7">
    <source>
        <dbReference type="ARBA" id="ARBA00022630"/>
    </source>
</evidence>
<keyword evidence="18" id="KW-1185">Reference proteome</keyword>
<comment type="caution">
    <text evidence="17">The sequence shown here is derived from an EMBL/GenBank/DDBJ whole genome shotgun (WGS) entry which is preliminary data.</text>
</comment>
<keyword evidence="16" id="KW-0732">Signal</keyword>
<dbReference type="SUPFAM" id="SSF51905">
    <property type="entry name" value="FAD/NAD(P)-binding domain"/>
    <property type="match status" value="2"/>
</dbReference>
<comment type="catalytic activity">
    <reaction evidence="13">
        <text>L-ornithine + NADH + O2 = N(5)-hydroxy-L-ornithine + NAD(+) + H2O</text>
        <dbReference type="Rhea" id="RHEA:41512"/>
        <dbReference type="ChEBI" id="CHEBI:15377"/>
        <dbReference type="ChEBI" id="CHEBI:15379"/>
        <dbReference type="ChEBI" id="CHEBI:46911"/>
        <dbReference type="ChEBI" id="CHEBI:57540"/>
        <dbReference type="ChEBI" id="CHEBI:57945"/>
        <dbReference type="ChEBI" id="CHEBI:78275"/>
        <dbReference type="EC" id="1.14.13.196"/>
    </reaction>
</comment>
<proteinExistence type="inferred from homology"/>
<dbReference type="Pfam" id="PF13434">
    <property type="entry name" value="Lys_Orn_oxgnase"/>
    <property type="match status" value="1"/>
</dbReference>
<evidence type="ECO:0000313" key="18">
    <source>
        <dbReference type="Proteomes" id="UP000214365"/>
    </source>
</evidence>
<protein>
    <recommendedName>
        <fullName evidence="6">L-ornithine N(5)-monooxygenase</fullName>
        <ecNumber evidence="5">1.14.13.196</ecNumber>
    </recommendedName>
    <alternativeName>
        <fullName evidence="11">L-ornithine N(5)-oxygenase</fullName>
    </alternativeName>
</protein>
<dbReference type="AlphaFoldDB" id="A0A225AFD4"/>
<dbReference type="InterPro" id="IPR051209">
    <property type="entry name" value="FAD-bind_Monooxygenase_sf"/>
</dbReference>
<evidence type="ECO:0000256" key="10">
    <source>
        <dbReference type="ARBA" id="ARBA00023002"/>
    </source>
</evidence>
<evidence type="ECO:0000256" key="6">
    <source>
        <dbReference type="ARBA" id="ARBA00018612"/>
    </source>
</evidence>
<evidence type="ECO:0000256" key="14">
    <source>
        <dbReference type="SAM" id="MobiDB-lite"/>
    </source>
</evidence>
<feature type="transmembrane region" description="Helical" evidence="15">
    <location>
        <begin position="207"/>
        <end position="227"/>
    </location>
</feature>
<dbReference type="PANTHER" id="PTHR42877">
    <property type="entry name" value="L-ORNITHINE N(5)-MONOOXYGENASE-RELATED"/>
    <property type="match status" value="1"/>
</dbReference>
<evidence type="ECO:0000256" key="3">
    <source>
        <dbReference type="ARBA" id="ARBA00007588"/>
    </source>
</evidence>
<dbReference type="Gene3D" id="3.50.50.60">
    <property type="entry name" value="FAD/NAD(P)-binding domain"/>
    <property type="match status" value="2"/>
</dbReference>
<keyword evidence="7" id="KW-0285">Flavoprotein</keyword>
<keyword evidence="15" id="KW-1133">Transmembrane helix</keyword>